<proteinExistence type="predicted"/>
<gene>
    <name evidence="1" type="ORF">SAMN05661044_01799</name>
</gene>
<dbReference type="EMBL" id="FOAF01000001">
    <property type="protein sequence ID" value="SEL03593.1"/>
    <property type="molecule type" value="Genomic_DNA"/>
</dbReference>
<dbReference type="Proteomes" id="UP000199421">
    <property type="component" value="Unassembled WGS sequence"/>
</dbReference>
<name>A0A1H7LX92_OLID1</name>
<organism evidence="1 2">
    <name type="scientific">Olivibacter domesticus</name>
    <name type="common">Pseudosphingobacterium domesticum</name>
    <dbReference type="NCBI Taxonomy" id="407022"/>
    <lineage>
        <taxon>Bacteria</taxon>
        <taxon>Pseudomonadati</taxon>
        <taxon>Bacteroidota</taxon>
        <taxon>Sphingobacteriia</taxon>
        <taxon>Sphingobacteriales</taxon>
        <taxon>Sphingobacteriaceae</taxon>
        <taxon>Olivibacter</taxon>
    </lineage>
</organism>
<reference evidence="2" key="1">
    <citation type="submission" date="2016-10" db="EMBL/GenBank/DDBJ databases">
        <authorList>
            <person name="Varghese N."/>
            <person name="Submissions S."/>
        </authorList>
    </citation>
    <scope>NUCLEOTIDE SEQUENCE [LARGE SCALE GENOMIC DNA]</scope>
    <source>
        <strain evidence="2">DSM 18733</strain>
    </source>
</reference>
<protein>
    <submittedName>
        <fullName evidence="1">Uncharacterized protein</fullName>
    </submittedName>
</protein>
<keyword evidence="2" id="KW-1185">Reference proteome</keyword>
<evidence type="ECO:0000313" key="1">
    <source>
        <dbReference type="EMBL" id="SEL03593.1"/>
    </source>
</evidence>
<evidence type="ECO:0000313" key="2">
    <source>
        <dbReference type="Proteomes" id="UP000199421"/>
    </source>
</evidence>
<sequence length="98" mass="11345">MLSSLFDIQHCIYIFAKYKYPDFPMPIFRLASKLGLPVNTDNIGELPIIIINAHIFISQSETEGLFDINNTCMMEWYSVTEEIATLLYHFNQNQIPTP</sequence>
<dbReference type="STRING" id="407022.SAMN05661044_01799"/>
<dbReference type="AlphaFoldDB" id="A0A1H7LX92"/>
<accession>A0A1H7LX92</accession>